<dbReference type="OrthoDB" id="7030876at2"/>
<evidence type="ECO:0000256" key="5">
    <source>
        <dbReference type="ARBA" id="ARBA00023136"/>
    </source>
</evidence>
<dbReference type="InterPro" id="IPR050189">
    <property type="entry name" value="MFS_Efflux_Transporters"/>
</dbReference>
<dbReference type="InterPro" id="IPR020846">
    <property type="entry name" value="MFS_dom"/>
</dbReference>
<evidence type="ECO:0000313" key="9">
    <source>
        <dbReference type="Proteomes" id="UP000199459"/>
    </source>
</evidence>
<evidence type="ECO:0000313" key="8">
    <source>
        <dbReference type="EMBL" id="SEM69636.1"/>
    </source>
</evidence>
<feature type="transmembrane region" description="Helical" evidence="6">
    <location>
        <begin position="58"/>
        <end position="78"/>
    </location>
</feature>
<reference evidence="8 9" key="1">
    <citation type="submission" date="2016-10" db="EMBL/GenBank/DDBJ databases">
        <authorList>
            <person name="de Groot N.N."/>
        </authorList>
    </citation>
    <scope>NUCLEOTIDE SEQUENCE [LARGE SCALE GENOMIC DNA]</scope>
    <source>
        <strain evidence="8 9">Nm22</strain>
    </source>
</reference>
<dbReference type="Pfam" id="PF07690">
    <property type="entry name" value="MFS_1"/>
    <property type="match status" value="1"/>
</dbReference>
<feature type="transmembrane region" description="Helical" evidence="6">
    <location>
        <begin position="371"/>
        <end position="392"/>
    </location>
</feature>
<feature type="transmembrane region" description="Helical" evidence="6">
    <location>
        <begin position="337"/>
        <end position="359"/>
    </location>
</feature>
<gene>
    <name evidence="8" type="ORF">SAMN05216325_101127</name>
</gene>
<feature type="domain" description="Major facilitator superfamily (MFS) profile" evidence="7">
    <location>
        <begin position="20"/>
        <end position="395"/>
    </location>
</feature>
<proteinExistence type="predicted"/>
<evidence type="ECO:0000256" key="3">
    <source>
        <dbReference type="ARBA" id="ARBA00022692"/>
    </source>
</evidence>
<dbReference type="GO" id="GO:0005886">
    <property type="term" value="C:plasma membrane"/>
    <property type="evidence" value="ECO:0007669"/>
    <property type="project" value="UniProtKB-SubCell"/>
</dbReference>
<dbReference type="Gene3D" id="1.20.1250.20">
    <property type="entry name" value="MFS general substrate transporter like domains"/>
    <property type="match status" value="2"/>
</dbReference>
<keyword evidence="3 6" id="KW-0812">Transmembrane</keyword>
<accession>A0A1H8AGM0</accession>
<keyword evidence="4 6" id="KW-1133">Transmembrane helix</keyword>
<sequence>MIEEKNILQIQNSTLTGYLFVVVLIFAMALPMLVLYAISTLGPLLSQDLTFDSTMLGYLVMSSFGLAAILSLWSGVIVEYFGARNMLLVIFFTIAVAFMLIAIAQNFTGLVFAVAICGIAQALANPVTNLLIAQQITQKKRAKIVGIKQSGVQLAALFAGLLLPGIALLYGWRIAFGAVVPVAVIFLLSTLFVTPKVQFGVKKSFEYTFPNPLLLWLMCIQFCIGISLSAYVTFLPTFAIQQGMTLFKADSLIAVFGVMGMLSRIVLTPVGAKLRDESWLLCALAVIAAGAIVCTMYADINSHELLWLGAACVGLSAVGTNAIAMSMVIRDSAFGPVTAASSFISVAFFGGFALGPPLYALLVDYSSGFLLGWKLLSGVFVCACILALALAFSRRQHADRLTEKTT</sequence>
<feature type="transmembrane region" description="Helical" evidence="6">
    <location>
        <begin position="279"/>
        <end position="300"/>
    </location>
</feature>
<dbReference type="PANTHER" id="PTHR43124:SF3">
    <property type="entry name" value="CHLORAMPHENICOL EFFLUX PUMP RV0191"/>
    <property type="match status" value="1"/>
</dbReference>
<feature type="transmembrane region" description="Helical" evidence="6">
    <location>
        <begin position="246"/>
        <end position="267"/>
    </location>
</feature>
<dbReference type="SUPFAM" id="SSF103473">
    <property type="entry name" value="MFS general substrate transporter"/>
    <property type="match status" value="1"/>
</dbReference>
<evidence type="ECO:0000256" key="2">
    <source>
        <dbReference type="ARBA" id="ARBA00022475"/>
    </source>
</evidence>
<dbReference type="PANTHER" id="PTHR43124">
    <property type="entry name" value="PURINE EFFLUX PUMP PBUE"/>
    <property type="match status" value="1"/>
</dbReference>
<evidence type="ECO:0000256" key="6">
    <source>
        <dbReference type="SAM" id="Phobius"/>
    </source>
</evidence>
<dbReference type="PROSITE" id="PS50850">
    <property type="entry name" value="MFS"/>
    <property type="match status" value="1"/>
</dbReference>
<feature type="transmembrane region" description="Helical" evidence="6">
    <location>
        <begin position="110"/>
        <end position="133"/>
    </location>
</feature>
<feature type="transmembrane region" description="Helical" evidence="6">
    <location>
        <begin position="213"/>
        <end position="234"/>
    </location>
</feature>
<evidence type="ECO:0000256" key="1">
    <source>
        <dbReference type="ARBA" id="ARBA00004651"/>
    </source>
</evidence>
<feature type="transmembrane region" description="Helical" evidence="6">
    <location>
        <begin position="85"/>
        <end position="104"/>
    </location>
</feature>
<dbReference type="AlphaFoldDB" id="A0A1H8AGM0"/>
<dbReference type="InterPro" id="IPR011701">
    <property type="entry name" value="MFS"/>
</dbReference>
<comment type="subcellular location">
    <subcellularLocation>
        <location evidence="1">Cell membrane</location>
        <topology evidence="1">Multi-pass membrane protein</topology>
    </subcellularLocation>
</comment>
<evidence type="ECO:0000256" key="4">
    <source>
        <dbReference type="ARBA" id="ARBA00022989"/>
    </source>
</evidence>
<keyword evidence="5 6" id="KW-0472">Membrane</keyword>
<keyword evidence="2" id="KW-1003">Cell membrane</keyword>
<feature type="transmembrane region" description="Helical" evidence="6">
    <location>
        <begin position="178"/>
        <end position="201"/>
    </location>
</feature>
<feature type="transmembrane region" description="Helical" evidence="6">
    <location>
        <begin position="154"/>
        <end position="172"/>
    </location>
</feature>
<feature type="transmembrane region" description="Helical" evidence="6">
    <location>
        <begin position="15"/>
        <end position="38"/>
    </location>
</feature>
<dbReference type="InterPro" id="IPR036259">
    <property type="entry name" value="MFS_trans_sf"/>
</dbReference>
<dbReference type="RefSeq" id="WP_090626989.1">
    <property type="nucleotide sequence ID" value="NZ_FOCP01000001.1"/>
</dbReference>
<evidence type="ECO:0000259" key="7">
    <source>
        <dbReference type="PROSITE" id="PS50850"/>
    </source>
</evidence>
<dbReference type="Proteomes" id="UP000199459">
    <property type="component" value="Unassembled WGS sequence"/>
</dbReference>
<dbReference type="EMBL" id="FOCP01000001">
    <property type="protein sequence ID" value="SEM69636.1"/>
    <property type="molecule type" value="Genomic_DNA"/>
</dbReference>
<dbReference type="GO" id="GO:0022857">
    <property type="term" value="F:transmembrane transporter activity"/>
    <property type="evidence" value="ECO:0007669"/>
    <property type="project" value="InterPro"/>
</dbReference>
<protein>
    <submittedName>
        <fullName evidence="8">Predicted arabinose efflux permease, MFS family</fullName>
    </submittedName>
</protein>
<organism evidence="8 9">
    <name type="scientific">Nitrosomonas marina</name>
    <dbReference type="NCBI Taxonomy" id="917"/>
    <lineage>
        <taxon>Bacteria</taxon>
        <taxon>Pseudomonadati</taxon>
        <taxon>Pseudomonadota</taxon>
        <taxon>Betaproteobacteria</taxon>
        <taxon>Nitrosomonadales</taxon>
        <taxon>Nitrosomonadaceae</taxon>
        <taxon>Nitrosomonas</taxon>
    </lineage>
</organism>
<name>A0A1H8AGM0_9PROT</name>
<feature type="transmembrane region" description="Helical" evidence="6">
    <location>
        <begin position="306"/>
        <end position="325"/>
    </location>
</feature>